<keyword evidence="3" id="KW-1185">Reference proteome</keyword>
<protein>
    <submittedName>
        <fullName evidence="2">Uncharacterized protein</fullName>
    </submittedName>
</protein>
<proteinExistence type="predicted"/>
<dbReference type="EMBL" id="ONZQ02000011">
    <property type="protein sequence ID" value="SPO04984.1"/>
    <property type="molecule type" value="Genomic_DNA"/>
</dbReference>
<evidence type="ECO:0000256" key="1">
    <source>
        <dbReference type="SAM" id="MobiDB-lite"/>
    </source>
</evidence>
<sequence length="277" mass="30602">MLSHRPPTGLFTYNFELDRLLVTTYDPATSSALDEQEHATKLILTLRQFRDAPRGRAKKVEIGYLFILHSGTSAIERLDLRKIRQATSPGASPAYKIRGEGRRIVFQYLCGDGNARKIDIEFRKQLEYERALQILLSQGLSVVIKRPEHAPMRHQPFGPAAPGSLHAVLPTQATVIRQNSVSGTPRAWNAPFERPSRLQSPVDRPSRTTMPPPGARDARDARSPSLLGGVAGNYYHTGLYSPANDNYGLCTPAQSQRSVTKLSPANVGRLPGEQILS</sequence>
<comment type="caution">
    <text evidence="2">The sequence shown here is derived from an EMBL/GenBank/DDBJ whole genome shotgun (WGS) entry which is preliminary data.</text>
</comment>
<evidence type="ECO:0000313" key="3">
    <source>
        <dbReference type="Proteomes" id="UP001187682"/>
    </source>
</evidence>
<dbReference type="AlphaFoldDB" id="A0AAE8N3R1"/>
<dbReference type="Proteomes" id="UP001187682">
    <property type="component" value="Unassembled WGS sequence"/>
</dbReference>
<reference evidence="2" key="1">
    <citation type="submission" date="2018-03" db="EMBL/GenBank/DDBJ databases">
        <authorList>
            <person name="Guldener U."/>
        </authorList>
    </citation>
    <scope>NUCLEOTIDE SEQUENCE</scope>
</reference>
<evidence type="ECO:0000313" key="2">
    <source>
        <dbReference type="EMBL" id="SPO04984.1"/>
    </source>
</evidence>
<feature type="region of interest" description="Disordered" evidence="1">
    <location>
        <begin position="256"/>
        <end position="277"/>
    </location>
</feature>
<organism evidence="2 3">
    <name type="scientific">Cephalotrichum gorgonifer</name>
    <dbReference type="NCBI Taxonomy" id="2041049"/>
    <lineage>
        <taxon>Eukaryota</taxon>
        <taxon>Fungi</taxon>
        <taxon>Dikarya</taxon>
        <taxon>Ascomycota</taxon>
        <taxon>Pezizomycotina</taxon>
        <taxon>Sordariomycetes</taxon>
        <taxon>Hypocreomycetidae</taxon>
        <taxon>Microascales</taxon>
        <taxon>Microascaceae</taxon>
        <taxon>Cephalotrichum</taxon>
    </lineage>
</organism>
<name>A0AAE8N3R1_9PEZI</name>
<gene>
    <name evidence="2" type="ORF">DNG_07669</name>
</gene>
<feature type="region of interest" description="Disordered" evidence="1">
    <location>
        <begin position="186"/>
        <end position="225"/>
    </location>
</feature>
<accession>A0AAE8N3R1</accession>